<dbReference type="EMBL" id="CM026427">
    <property type="protein sequence ID" value="KAG0570899.1"/>
    <property type="molecule type" value="Genomic_DNA"/>
</dbReference>
<sequence>SVGLYGASSADAARRGRAASGGIGPTSGGCGRGVSLSGVPWTFSSWRGPSRPRRRRRASALGPRSEHQSFRFTVGSHGRLSTHLAFGFHPRFPRFRSHAALKWGTLWSPLLRIRWDFCGNFYICWQKV</sequence>
<evidence type="ECO:0000313" key="2">
    <source>
        <dbReference type="EMBL" id="KAG0570899.1"/>
    </source>
</evidence>
<dbReference type="Proteomes" id="UP000822688">
    <property type="component" value="Chromosome 6"/>
</dbReference>
<reference evidence="2 3" key="1">
    <citation type="submission" date="2020-06" db="EMBL/GenBank/DDBJ databases">
        <title>WGS assembly of Ceratodon purpureus strain R40.</title>
        <authorList>
            <person name="Carey S.B."/>
            <person name="Jenkins J."/>
            <person name="Shu S."/>
            <person name="Lovell J.T."/>
            <person name="Sreedasyam A."/>
            <person name="Maumus F."/>
            <person name="Tiley G.P."/>
            <person name="Fernandez-Pozo N."/>
            <person name="Barry K."/>
            <person name="Chen C."/>
            <person name="Wang M."/>
            <person name="Lipzen A."/>
            <person name="Daum C."/>
            <person name="Saski C.A."/>
            <person name="Payton A.C."/>
            <person name="Mcbreen J.C."/>
            <person name="Conrad R.E."/>
            <person name="Kollar L.M."/>
            <person name="Olsson S."/>
            <person name="Huttunen S."/>
            <person name="Landis J.B."/>
            <person name="Wickett N.J."/>
            <person name="Johnson M.G."/>
            <person name="Rensing S.A."/>
            <person name="Grimwood J."/>
            <person name="Schmutz J."/>
            <person name="Mcdaniel S.F."/>
        </authorList>
    </citation>
    <scope>NUCLEOTIDE SEQUENCE [LARGE SCALE GENOMIC DNA]</scope>
    <source>
        <strain evidence="2 3">R40</strain>
    </source>
</reference>
<name>A0A8T0HJD0_CERPU</name>
<accession>A0A8T0HJD0</accession>
<evidence type="ECO:0000256" key="1">
    <source>
        <dbReference type="SAM" id="MobiDB-lite"/>
    </source>
</evidence>
<feature type="region of interest" description="Disordered" evidence="1">
    <location>
        <begin position="43"/>
        <end position="67"/>
    </location>
</feature>
<evidence type="ECO:0000313" key="3">
    <source>
        <dbReference type="Proteomes" id="UP000822688"/>
    </source>
</evidence>
<protein>
    <submittedName>
        <fullName evidence="2">Uncharacterized protein</fullName>
    </submittedName>
</protein>
<feature type="non-terminal residue" evidence="2">
    <location>
        <position position="1"/>
    </location>
</feature>
<comment type="caution">
    <text evidence="2">The sequence shown here is derived from an EMBL/GenBank/DDBJ whole genome shotgun (WGS) entry which is preliminary data.</text>
</comment>
<gene>
    <name evidence="2" type="ORF">KC19_6G195900</name>
</gene>
<proteinExistence type="predicted"/>
<keyword evidence="3" id="KW-1185">Reference proteome</keyword>
<dbReference type="AlphaFoldDB" id="A0A8T0HJD0"/>
<organism evidence="2 3">
    <name type="scientific">Ceratodon purpureus</name>
    <name type="common">Fire moss</name>
    <name type="synonym">Dicranum purpureum</name>
    <dbReference type="NCBI Taxonomy" id="3225"/>
    <lineage>
        <taxon>Eukaryota</taxon>
        <taxon>Viridiplantae</taxon>
        <taxon>Streptophyta</taxon>
        <taxon>Embryophyta</taxon>
        <taxon>Bryophyta</taxon>
        <taxon>Bryophytina</taxon>
        <taxon>Bryopsida</taxon>
        <taxon>Dicranidae</taxon>
        <taxon>Pseudoditrichales</taxon>
        <taxon>Ditrichaceae</taxon>
        <taxon>Ceratodon</taxon>
    </lineage>
</organism>